<dbReference type="InterPro" id="IPR022139">
    <property type="entry name" value="Fam-L/Fam-M-like_plasmodium"/>
</dbReference>
<evidence type="ECO:0000256" key="1">
    <source>
        <dbReference type="SAM" id="MobiDB-lite"/>
    </source>
</evidence>
<keyword evidence="4" id="KW-1185">Reference proteome</keyword>
<gene>
    <name evidence="3" type="primary">PmUG01_00012100</name>
    <name evidence="3" type="ORF">PMUG01_00012100</name>
</gene>
<dbReference type="GeneID" id="39865573"/>
<keyword evidence="2" id="KW-1133">Transmembrane helix</keyword>
<feature type="region of interest" description="Disordered" evidence="1">
    <location>
        <begin position="64"/>
        <end position="84"/>
    </location>
</feature>
<sequence>MHCTYLLKFQLIYFYHGYSSLNKYLDEKCNLGKLNKANYRLLSSYKQDKYSCIVNFKEKIPKNEEKEKKKKNNNAKRTNEKQKSSCRSSLYMEDYVKNIEKNGCGISKRKKYFGFEKKIFKELDYKDYLKNIKTIEVKTYKKLKLKKRIIRISLILLFFLVLMLPILDCFLQKFGNEGLLSLLGLLYTNVNAESGDVLRLGGYLTKMFDMDVWGNLKGLRDITILFYCISFYIFVVIFILGMVYYYTKVIKYENIKFKKRLHKK</sequence>
<keyword evidence="2" id="KW-0472">Membrane</keyword>
<evidence type="ECO:0000313" key="4">
    <source>
        <dbReference type="Proteomes" id="UP000219813"/>
    </source>
</evidence>
<feature type="transmembrane region" description="Helical" evidence="2">
    <location>
        <begin position="224"/>
        <end position="246"/>
    </location>
</feature>
<accession>A0A1D3JH09</accession>
<name>A0A1D3JH09_PLAMA</name>
<dbReference type="RefSeq" id="XP_028858946.1">
    <property type="nucleotide sequence ID" value="XM_029003089.1"/>
</dbReference>
<dbReference type="EMBL" id="FLRL01000011">
    <property type="protein sequence ID" value="SBT85566.1"/>
    <property type="molecule type" value="Genomic_DNA"/>
</dbReference>
<evidence type="ECO:0000256" key="2">
    <source>
        <dbReference type="SAM" id="Phobius"/>
    </source>
</evidence>
<reference evidence="3 4" key="1">
    <citation type="submission" date="2016-06" db="EMBL/GenBank/DDBJ databases">
        <authorList>
            <consortium name="Pathogen Informatics"/>
        </authorList>
    </citation>
    <scope>NUCLEOTIDE SEQUENCE [LARGE SCALE GENOMIC DNA]</scope>
</reference>
<proteinExistence type="predicted"/>
<dbReference type="KEGG" id="pmal:PMUG01_00012100"/>
<dbReference type="Proteomes" id="UP000219813">
    <property type="component" value="Unassembled WGS sequence"/>
</dbReference>
<dbReference type="Pfam" id="PF12420">
    <property type="entry name" value="DUF3671"/>
    <property type="match status" value="1"/>
</dbReference>
<dbReference type="AlphaFoldDB" id="A0A1D3JH09"/>
<feature type="transmembrane region" description="Helical" evidence="2">
    <location>
        <begin position="149"/>
        <end position="167"/>
    </location>
</feature>
<protein>
    <submittedName>
        <fullName evidence="3">Fam-l protein</fullName>
    </submittedName>
</protein>
<dbReference type="VEuPathDB" id="PlasmoDB:PmUG01_00012100"/>
<organism evidence="3 4">
    <name type="scientific">Plasmodium malariae</name>
    <dbReference type="NCBI Taxonomy" id="5858"/>
    <lineage>
        <taxon>Eukaryota</taxon>
        <taxon>Sar</taxon>
        <taxon>Alveolata</taxon>
        <taxon>Apicomplexa</taxon>
        <taxon>Aconoidasida</taxon>
        <taxon>Haemosporida</taxon>
        <taxon>Plasmodiidae</taxon>
        <taxon>Plasmodium</taxon>
        <taxon>Plasmodium (Plasmodium)</taxon>
    </lineage>
</organism>
<evidence type="ECO:0000313" key="3">
    <source>
        <dbReference type="EMBL" id="SBT85566.1"/>
    </source>
</evidence>
<keyword evidence="2" id="KW-0812">Transmembrane</keyword>